<gene>
    <name evidence="1" type="ORF">DK389_17645</name>
</gene>
<evidence type="ECO:0000313" key="1">
    <source>
        <dbReference type="EMBL" id="AWN41983.1"/>
    </source>
</evidence>
<keyword evidence="2" id="KW-1185">Reference proteome</keyword>
<name>A0A2U8W7B0_9HYPH</name>
<dbReference type="EMBL" id="CP029550">
    <property type="protein sequence ID" value="AWN41983.1"/>
    <property type="molecule type" value="Genomic_DNA"/>
</dbReference>
<reference evidence="2" key="1">
    <citation type="submission" date="2018-05" db="EMBL/GenBank/DDBJ databases">
        <title>Complete Genome Sequence of Methylobacterium sp. 17SD2-17.</title>
        <authorList>
            <person name="Srinivasan S."/>
        </authorList>
    </citation>
    <scope>NUCLEOTIDE SEQUENCE [LARGE SCALE GENOMIC DNA]</scope>
    <source>
        <strain evidence="2">17SD2-17</strain>
    </source>
</reference>
<dbReference type="AlphaFoldDB" id="A0A2U8W7B0"/>
<evidence type="ECO:0000313" key="2">
    <source>
        <dbReference type="Proteomes" id="UP000245926"/>
    </source>
</evidence>
<organism evidence="1 2">
    <name type="scientific">Methylobacterium durans</name>
    <dbReference type="NCBI Taxonomy" id="2202825"/>
    <lineage>
        <taxon>Bacteria</taxon>
        <taxon>Pseudomonadati</taxon>
        <taxon>Pseudomonadota</taxon>
        <taxon>Alphaproteobacteria</taxon>
        <taxon>Hyphomicrobiales</taxon>
        <taxon>Methylobacteriaceae</taxon>
        <taxon>Methylobacterium</taxon>
    </lineage>
</organism>
<dbReference type="Proteomes" id="UP000245926">
    <property type="component" value="Chromosome"/>
</dbReference>
<sequence>MVSLANSVLKPQSFIDPLFGDVRAMAETLGAATDLENAIQQAFEAGKAAEETALSVMLKGLDYRAQIEAAATRNEQHEAHQ</sequence>
<proteinExistence type="predicted"/>
<dbReference type="KEGG" id="mets:DK389_17645"/>
<protein>
    <submittedName>
        <fullName evidence="1">Uncharacterized protein</fullName>
    </submittedName>
</protein>
<accession>A0A2U8W7B0</accession>